<dbReference type="PRINTS" id="PR00164">
    <property type="entry name" value="ABC2TRNSPORT"/>
</dbReference>
<feature type="domain" description="ABC transmembrane type-2" evidence="7">
    <location>
        <begin position="53"/>
        <end position="283"/>
    </location>
</feature>
<feature type="transmembrane region" description="Helical" evidence="6">
    <location>
        <begin position="205"/>
        <end position="223"/>
    </location>
</feature>
<accession>A0ABU2JE81</accession>
<feature type="transmembrane region" description="Helical" evidence="6">
    <location>
        <begin position="150"/>
        <end position="168"/>
    </location>
</feature>
<feature type="transmembrane region" description="Helical" evidence="6">
    <location>
        <begin position="174"/>
        <end position="193"/>
    </location>
</feature>
<evidence type="ECO:0000256" key="3">
    <source>
        <dbReference type="ARBA" id="ARBA00022989"/>
    </source>
</evidence>
<organism evidence="8 9">
    <name type="scientific">Jatrophihabitans lederbergiae</name>
    <dbReference type="NCBI Taxonomy" id="3075547"/>
    <lineage>
        <taxon>Bacteria</taxon>
        <taxon>Bacillati</taxon>
        <taxon>Actinomycetota</taxon>
        <taxon>Actinomycetes</taxon>
        <taxon>Jatrophihabitantales</taxon>
        <taxon>Jatrophihabitantaceae</taxon>
        <taxon>Jatrophihabitans</taxon>
    </lineage>
</organism>
<keyword evidence="6" id="KW-1003">Cell membrane</keyword>
<keyword evidence="9" id="KW-1185">Reference proteome</keyword>
<evidence type="ECO:0000259" key="7">
    <source>
        <dbReference type="PROSITE" id="PS51012"/>
    </source>
</evidence>
<dbReference type="InterPro" id="IPR013525">
    <property type="entry name" value="ABC2_TM"/>
</dbReference>
<gene>
    <name evidence="8" type="ORF">RM423_18055</name>
</gene>
<comment type="similarity">
    <text evidence="6">Belongs to the ABC-2 integral membrane protein family.</text>
</comment>
<evidence type="ECO:0000256" key="6">
    <source>
        <dbReference type="RuleBase" id="RU361157"/>
    </source>
</evidence>
<protein>
    <recommendedName>
        <fullName evidence="6">Transport permease protein</fullName>
    </recommendedName>
</protein>
<dbReference type="PANTHER" id="PTHR43229">
    <property type="entry name" value="NODULATION PROTEIN J"/>
    <property type="match status" value="1"/>
</dbReference>
<feature type="transmembrane region" description="Helical" evidence="6">
    <location>
        <begin position="52"/>
        <end position="78"/>
    </location>
</feature>
<keyword evidence="5" id="KW-0046">Antibiotic resistance</keyword>
<dbReference type="PIRSF" id="PIRSF006648">
    <property type="entry name" value="DrrB"/>
    <property type="match status" value="1"/>
</dbReference>
<dbReference type="Proteomes" id="UP001183176">
    <property type="component" value="Unassembled WGS sequence"/>
</dbReference>
<feature type="transmembrane region" description="Helical" evidence="6">
    <location>
        <begin position="256"/>
        <end position="276"/>
    </location>
</feature>
<evidence type="ECO:0000256" key="4">
    <source>
        <dbReference type="ARBA" id="ARBA00023136"/>
    </source>
</evidence>
<dbReference type="InterPro" id="IPR051784">
    <property type="entry name" value="Nod_factor_ABC_transporter"/>
</dbReference>
<dbReference type="Pfam" id="PF01061">
    <property type="entry name" value="ABC2_membrane"/>
    <property type="match status" value="1"/>
</dbReference>
<dbReference type="PROSITE" id="PS51012">
    <property type="entry name" value="ABC_TM2"/>
    <property type="match status" value="1"/>
</dbReference>
<reference evidence="9" key="1">
    <citation type="submission" date="2023-07" db="EMBL/GenBank/DDBJ databases">
        <title>30 novel species of actinomycetes from the DSMZ collection.</title>
        <authorList>
            <person name="Nouioui I."/>
        </authorList>
    </citation>
    <scope>NUCLEOTIDE SEQUENCE [LARGE SCALE GENOMIC DNA]</scope>
    <source>
        <strain evidence="9">DSM 44399</strain>
    </source>
</reference>
<evidence type="ECO:0000313" key="8">
    <source>
        <dbReference type="EMBL" id="MDT0263291.1"/>
    </source>
</evidence>
<keyword evidence="2 6" id="KW-0812">Transmembrane</keyword>
<evidence type="ECO:0000313" key="9">
    <source>
        <dbReference type="Proteomes" id="UP001183176"/>
    </source>
</evidence>
<keyword evidence="3 6" id="KW-1133">Transmembrane helix</keyword>
<evidence type="ECO:0000256" key="5">
    <source>
        <dbReference type="ARBA" id="ARBA00023251"/>
    </source>
</evidence>
<keyword evidence="6" id="KW-0813">Transport</keyword>
<name>A0ABU2JE81_9ACTN</name>
<comment type="subcellular location">
    <subcellularLocation>
        <location evidence="6">Cell membrane</location>
        <topology evidence="6">Multi-pass membrane protein</topology>
    </subcellularLocation>
    <subcellularLocation>
        <location evidence="1">Membrane</location>
        <topology evidence="1">Multi-pass membrane protein</topology>
    </subcellularLocation>
</comment>
<feature type="transmembrane region" description="Helical" evidence="6">
    <location>
        <begin position="90"/>
        <end position="109"/>
    </location>
</feature>
<dbReference type="InterPro" id="IPR000412">
    <property type="entry name" value="ABC_2_transport"/>
</dbReference>
<sequence length="286" mass="30775">MSRSLILDQAPESSAGAGQRRGLLLRMLPANIYAGRSRVLMERSVLVYRRSWLILVSGFFEPLFYLLSFGTGLGALVGGVTGPNGEALTYAQYIAPALLASSAMNGAIFDSTMNVFFKLKYGKLYEGMLATSLGVLDVALGEIAWALTRGGLYAIGFVAVMLAMGLILSPWGLLLIPAALLIAFGFAAVGMAATTFLRSWQDLEIVTLFTLPMFLFSGTFYGLNAYPLWLRIVVECLPLHHGVALMRGLSVGDLDASMAGHVLYFAVMAGIGLWIASRRLGKLLMS</sequence>
<proteinExistence type="inferred from homology"/>
<comment type="caution">
    <text evidence="8">The sequence shown here is derived from an EMBL/GenBank/DDBJ whole genome shotgun (WGS) entry which is preliminary data.</text>
</comment>
<dbReference type="PANTHER" id="PTHR43229:SF2">
    <property type="entry name" value="NODULATION PROTEIN J"/>
    <property type="match status" value="1"/>
</dbReference>
<evidence type="ECO:0000256" key="2">
    <source>
        <dbReference type="ARBA" id="ARBA00022692"/>
    </source>
</evidence>
<evidence type="ECO:0000256" key="1">
    <source>
        <dbReference type="ARBA" id="ARBA00004141"/>
    </source>
</evidence>
<dbReference type="InterPro" id="IPR047817">
    <property type="entry name" value="ABC2_TM_bact-type"/>
</dbReference>
<keyword evidence="4 6" id="KW-0472">Membrane</keyword>
<dbReference type="EMBL" id="JAVREH010000034">
    <property type="protein sequence ID" value="MDT0263291.1"/>
    <property type="molecule type" value="Genomic_DNA"/>
</dbReference>